<evidence type="ECO:0008006" key="2">
    <source>
        <dbReference type="Google" id="ProtNLM"/>
    </source>
</evidence>
<dbReference type="NCBIfam" id="NF041518">
    <property type="entry name" value="choice_anch_Q"/>
    <property type="match status" value="1"/>
</dbReference>
<evidence type="ECO:0000313" key="1">
    <source>
        <dbReference type="EMBL" id="AHN98033.1"/>
    </source>
</evidence>
<dbReference type="InterPro" id="IPR012334">
    <property type="entry name" value="Pectin_lyas_fold"/>
</dbReference>
<protein>
    <recommendedName>
        <fullName evidence="2">Right handed beta helix domain-containing protein</fullName>
    </recommendedName>
</protein>
<organism evidence="1">
    <name type="scientific">uncultured bacterium lac193</name>
    <dbReference type="NCBI Taxonomy" id="1447243"/>
    <lineage>
        <taxon>Bacteria</taxon>
        <taxon>environmental samples</taxon>
    </lineage>
</organism>
<dbReference type="SUPFAM" id="SSF51126">
    <property type="entry name" value="Pectin lyase-like"/>
    <property type="match status" value="1"/>
</dbReference>
<dbReference type="EMBL" id="KF796608">
    <property type="protein sequence ID" value="AHN98033.1"/>
    <property type="molecule type" value="Genomic_DNA"/>
</dbReference>
<dbReference type="InterPro" id="IPR059226">
    <property type="entry name" value="Choice_anch_Q_dom"/>
</dbReference>
<reference evidence="1" key="1">
    <citation type="submission" date="2013-10" db="EMBL/GenBank/DDBJ databases">
        <title>Functional metagenomics reveals novel beta-galactosidases not predictable from gene sequences.</title>
        <authorList>
            <person name="Cheng J."/>
            <person name="Engel K."/>
            <person name="Romantsov T."/>
            <person name="Neufeld J.D."/>
            <person name="Rose D.R."/>
            <person name="Charles T.C."/>
        </authorList>
    </citation>
    <scope>NUCLEOTIDE SEQUENCE</scope>
</reference>
<dbReference type="SMART" id="SM00710">
    <property type="entry name" value="PbH1"/>
    <property type="match status" value="6"/>
</dbReference>
<dbReference type="Gene3D" id="2.160.20.10">
    <property type="entry name" value="Single-stranded right-handed beta-helix, Pectin lyase-like"/>
    <property type="match status" value="1"/>
</dbReference>
<sequence>MALAQPVPWVAEQAGFYYIDNTHPRATDQDRTFGTPLNPRRSIPVTLPPASVVSVGGGPYLLPSGSSHTYGFEGTAQQPVFVRCSPGVRFEGGLPRGATITFAGQYGVWERCVFENIRTGAGPGAGLRYFSFRHNVIRNWSGSASTAMFSAGRNVPGGPVNEHIVIYDNDIVRNTSISHARERDTIGVVASTGSQDVWVVDNRLQSLGGDSVRTGTNPPAPEPRASHIYIGRNVMGSNGENCVDVKQGREVIISQNTCTDLAPSTGGNSSGEGIVVHYEAQRTWILFNTIQRVTRGIVATAQDDLYIVGNVLRDIVHDPTVDHDFDPLQLQSGGTAVQVRGSTGELFIVNNTITASDRGIWIRQPNFRQVSAIEVVNNLVYGLTGAGSHYGWSAATLPDQSTFTHNLMKCGSGCIQIGTRRYDTLNSFRSAQGGCAGCVSADPVWNAAETTILTLGEKSAARDAGTDRSKVYERFRVLYGRSIAFDRVGNARPQDRKWDIGAFEFTPVKPPRP</sequence>
<name>X2LCJ5_9BACT</name>
<dbReference type="InterPro" id="IPR011050">
    <property type="entry name" value="Pectin_lyase_fold/virulence"/>
</dbReference>
<accession>X2LCJ5</accession>
<dbReference type="InterPro" id="IPR006626">
    <property type="entry name" value="PbH1"/>
</dbReference>
<proteinExistence type="predicted"/>
<dbReference type="AlphaFoldDB" id="X2LCJ5"/>